<dbReference type="InterPro" id="IPR035500">
    <property type="entry name" value="NHR-like_dom_sf"/>
</dbReference>
<dbReference type="SUPFAM" id="SSF48508">
    <property type="entry name" value="Nuclear receptor ligand-binding domain"/>
    <property type="match status" value="1"/>
</dbReference>
<dbReference type="InterPro" id="IPR000536">
    <property type="entry name" value="Nucl_hrmn_rcpt_lig-bd"/>
</dbReference>
<dbReference type="GO" id="GO:0005634">
    <property type="term" value="C:nucleus"/>
    <property type="evidence" value="ECO:0000318"/>
    <property type="project" value="GO_Central"/>
</dbReference>
<accession>A0A8R1YDP8</accession>
<dbReference type="InterPro" id="IPR013088">
    <property type="entry name" value="Znf_NHR/GATA"/>
</dbReference>
<reference evidence="1" key="2">
    <citation type="submission" date="2022-06" db="UniProtKB">
        <authorList>
            <consortium name="EnsemblMetazoa"/>
        </authorList>
    </citation>
    <scope>IDENTIFICATION</scope>
    <source>
        <strain evidence="1">PS312</strain>
    </source>
</reference>
<accession>A0A2A6CML7</accession>
<dbReference type="EnsemblMetazoa" id="PPA10012.1">
    <property type="protein sequence ID" value="PPA10012.1"/>
    <property type="gene ID" value="WBGene00099566"/>
</dbReference>
<dbReference type="GO" id="GO:0003700">
    <property type="term" value="F:DNA-binding transcription factor activity"/>
    <property type="evidence" value="ECO:0000318"/>
    <property type="project" value="GO_Central"/>
</dbReference>
<proteinExistence type="predicted"/>
<dbReference type="SMART" id="SM00399">
    <property type="entry name" value="ZnF_C4"/>
    <property type="match status" value="1"/>
</dbReference>
<dbReference type="OrthoDB" id="5816380at2759"/>
<dbReference type="Pfam" id="PF00104">
    <property type="entry name" value="Hormone_recep"/>
    <property type="match status" value="1"/>
</dbReference>
<dbReference type="SUPFAM" id="SSF57716">
    <property type="entry name" value="Glucocorticoid receptor-like (DNA-binding domain)"/>
    <property type="match status" value="1"/>
</dbReference>
<sequence>MQLECVICAGPMTYSHLGVNSCRRCAVFYKRAVGSKTELKCITGAGNCIQIDVKSTCRLCRYTRIDEILKNAAGETDTVISHMPVREKIETKLPNTSNTPSAKNEIERLKSSTFINHESYYDCEPSSSKTPLLMRLRKGYSLMCLIRHVAELGTRTKVDEKLEIRVGKMVLVPATYTTFPMHDKTMYEAMKAFANEAFDDFRELDEECKDFIVGRGYSAMNSIDGIYRTTHHFPNDDELRTVGYTTYIRPNELETFFADCSDDVDTATITSAIRTSLETTVYVAKKYYRRFQPTDFEFLTILASALWNDEISNLNTNLLKLVMRNRGLLMQELHTYYTRQGIANYAVRIGHIFCILSTLQRNSQKLHEDFEMFKLMNLFKEYLDKNLSD</sequence>
<name>A0A2A6CML7_PRIPA</name>
<keyword evidence="2" id="KW-1185">Reference proteome</keyword>
<gene>
    <name evidence="1" type="primary">WBGene00099566</name>
</gene>
<evidence type="ECO:0000313" key="2">
    <source>
        <dbReference type="Proteomes" id="UP000005239"/>
    </source>
</evidence>
<dbReference type="GO" id="GO:0008270">
    <property type="term" value="F:zinc ion binding"/>
    <property type="evidence" value="ECO:0007669"/>
    <property type="project" value="InterPro"/>
</dbReference>
<dbReference type="PROSITE" id="PS51843">
    <property type="entry name" value="NR_LBD"/>
    <property type="match status" value="1"/>
</dbReference>
<dbReference type="Pfam" id="PF00105">
    <property type="entry name" value="zf-C4"/>
    <property type="match status" value="1"/>
</dbReference>
<dbReference type="Gene3D" id="1.10.565.10">
    <property type="entry name" value="Retinoid X Receptor"/>
    <property type="match status" value="1"/>
</dbReference>
<dbReference type="PANTHER" id="PTHR46011:SF6">
    <property type="entry name" value="HIGH ZINC ACTIVATED NUCLEAR RECEPTOR PROTEIN"/>
    <property type="match status" value="1"/>
</dbReference>
<evidence type="ECO:0000313" key="1">
    <source>
        <dbReference type="EnsemblMetazoa" id="PPA10012.1"/>
    </source>
</evidence>
<dbReference type="Proteomes" id="UP000005239">
    <property type="component" value="Unassembled WGS sequence"/>
</dbReference>
<protein>
    <submittedName>
        <fullName evidence="1">Nuclear receptor</fullName>
    </submittedName>
</protein>
<organism evidence="1 2">
    <name type="scientific">Pristionchus pacificus</name>
    <name type="common">Parasitic nematode worm</name>
    <dbReference type="NCBI Taxonomy" id="54126"/>
    <lineage>
        <taxon>Eukaryota</taxon>
        <taxon>Metazoa</taxon>
        <taxon>Ecdysozoa</taxon>
        <taxon>Nematoda</taxon>
        <taxon>Chromadorea</taxon>
        <taxon>Rhabditida</taxon>
        <taxon>Rhabditina</taxon>
        <taxon>Diplogasteromorpha</taxon>
        <taxon>Diplogasteroidea</taxon>
        <taxon>Neodiplogasteridae</taxon>
        <taxon>Pristionchus</taxon>
    </lineage>
</organism>
<dbReference type="PANTHER" id="PTHR46011">
    <property type="entry name" value="NUCLEAR HORMONE RECEPTOR FAMILY MEMBER NHR-86-RELATED"/>
    <property type="match status" value="1"/>
</dbReference>
<dbReference type="PROSITE" id="PS51030">
    <property type="entry name" value="NUCLEAR_REC_DBD_2"/>
    <property type="match status" value="1"/>
</dbReference>
<dbReference type="SMART" id="SM00430">
    <property type="entry name" value="HOLI"/>
    <property type="match status" value="1"/>
</dbReference>
<dbReference type="GO" id="GO:0043565">
    <property type="term" value="F:sequence-specific DNA binding"/>
    <property type="evidence" value="ECO:0007669"/>
    <property type="project" value="InterPro"/>
</dbReference>
<reference evidence="2" key="1">
    <citation type="journal article" date="2008" name="Nat. Genet.">
        <title>The Pristionchus pacificus genome provides a unique perspective on nematode lifestyle and parasitism.</title>
        <authorList>
            <person name="Dieterich C."/>
            <person name="Clifton S.W."/>
            <person name="Schuster L.N."/>
            <person name="Chinwalla A."/>
            <person name="Delehaunty K."/>
            <person name="Dinkelacker I."/>
            <person name="Fulton L."/>
            <person name="Fulton R."/>
            <person name="Godfrey J."/>
            <person name="Minx P."/>
            <person name="Mitreva M."/>
            <person name="Roeseler W."/>
            <person name="Tian H."/>
            <person name="Witte H."/>
            <person name="Yang S.P."/>
            <person name="Wilson R.K."/>
            <person name="Sommer R.J."/>
        </authorList>
    </citation>
    <scope>NUCLEOTIDE SEQUENCE [LARGE SCALE GENOMIC DNA]</scope>
    <source>
        <strain evidence="2">PS312</strain>
    </source>
</reference>
<dbReference type="InterPro" id="IPR001628">
    <property type="entry name" value="Znf_hrmn_rcpt"/>
</dbReference>
<dbReference type="AlphaFoldDB" id="A0A2A6CML7"/>
<dbReference type="Gene3D" id="3.30.50.10">
    <property type="entry name" value="Erythroid Transcription Factor GATA-1, subunit A"/>
    <property type="match status" value="1"/>
</dbReference>